<dbReference type="Pfam" id="PF10326">
    <property type="entry name" value="7TM_GPCR_Str"/>
    <property type="match status" value="1"/>
</dbReference>
<name>A0A1I7U2I4_9PELO</name>
<evidence type="ECO:0000313" key="2">
    <source>
        <dbReference type="Proteomes" id="UP000095282"/>
    </source>
</evidence>
<dbReference type="Proteomes" id="UP000095282">
    <property type="component" value="Unplaced"/>
</dbReference>
<keyword evidence="2" id="KW-1185">Reference proteome</keyword>
<feature type="transmembrane region" description="Helical" evidence="1">
    <location>
        <begin position="7"/>
        <end position="29"/>
    </location>
</feature>
<dbReference type="GO" id="GO:0042048">
    <property type="term" value="P:olfactory behavior"/>
    <property type="evidence" value="ECO:0007669"/>
    <property type="project" value="TreeGrafter"/>
</dbReference>
<protein>
    <submittedName>
        <fullName evidence="3">G protein-coupled receptor</fullName>
    </submittedName>
</protein>
<feature type="transmembrane region" description="Helical" evidence="1">
    <location>
        <begin position="72"/>
        <end position="100"/>
    </location>
</feature>
<feature type="transmembrane region" description="Helical" evidence="1">
    <location>
        <begin position="35"/>
        <end position="52"/>
    </location>
</feature>
<sequence length="176" mass="20070">MNFVHTIYPRITSSIAILNNVLLIILILFKSHPRVASVAIIFIFGYKCYVETHKMIESASQSASFNKLQSQLFYALLFQTLIPVVLMHIPASIGFIASFFNMSLEIFGDISFSTICLYPVLDPLPNFYIIKNYRDAIWKEIQVFKRRVLQCKGGATIETESEMHTIFPNLSHAAQN</sequence>
<dbReference type="PANTHER" id="PTHR22943:SF245">
    <property type="entry name" value="SEVEN TM RECEPTOR"/>
    <property type="match status" value="1"/>
</dbReference>
<proteinExistence type="predicted"/>
<dbReference type="WBParaSite" id="Csp11.Scaffold629.g14192.t3">
    <property type="protein sequence ID" value="Csp11.Scaffold629.g14192.t3"/>
    <property type="gene ID" value="Csp11.Scaffold629.g14192"/>
</dbReference>
<keyword evidence="1" id="KW-1133">Transmembrane helix</keyword>
<dbReference type="eggNOG" id="ENOG502RT73">
    <property type="taxonomic scope" value="Eukaryota"/>
</dbReference>
<organism evidence="2 3">
    <name type="scientific">Caenorhabditis tropicalis</name>
    <dbReference type="NCBI Taxonomy" id="1561998"/>
    <lineage>
        <taxon>Eukaryota</taxon>
        <taxon>Metazoa</taxon>
        <taxon>Ecdysozoa</taxon>
        <taxon>Nematoda</taxon>
        <taxon>Chromadorea</taxon>
        <taxon>Rhabditida</taxon>
        <taxon>Rhabditina</taxon>
        <taxon>Rhabditomorpha</taxon>
        <taxon>Rhabditoidea</taxon>
        <taxon>Rhabditidae</taxon>
        <taxon>Peloderinae</taxon>
        <taxon>Caenorhabditis</taxon>
    </lineage>
</organism>
<evidence type="ECO:0000313" key="3">
    <source>
        <dbReference type="WBParaSite" id="Csp11.Scaffold629.g14192.t3"/>
    </source>
</evidence>
<dbReference type="PANTHER" id="PTHR22943">
    <property type="entry name" value="7-TRANSMEMBRANE DOMAIN RECEPTOR C.ELEGANS"/>
    <property type="match status" value="1"/>
</dbReference>
<dbReference type="SUPFAM" id="SSF81321">
    <property type="entry name" value="Family A G protein-coupled receptor-like"/>
    <property type="match status" value="1"/>
</dbReference>
<keyword evidence="1" id="KW-0812">Transmembrane</keyword>
<reference evidence="3" key="1">
    <citation type="submission" date="2016-11" db="UniProtKB">
        <authorList>
            <consortium name="WormBaseParasite"/>
        </authorList>
    </citation>
    <scope>IDENTIFICATION</scope>
</reference>
<dbReference type="InterPro" id="IPR019428">
    <property type="entry name" value="7TM_GPCR_serpentine_rcpt_Str"/>
</dbReference>
<evidence type="ECO:0000256" key="1">
    <source>
        <dbReference type="SAM" id="Phobius"/>
    </source>
</evidence>
<accession>A0A1I7U2I4</accession>
<keyword evidence="1" id="KW-0472">Membrane</keyword>
<dbReference type="AlphaFoldDB" id="A0A1I7U2I4"/>
<dbReference type="GO" id="GO:0038022">
    <property type="term" value="F:G protein-coupled olfactory receptor activity"/>
    <property type="evidence" value="ECO:0007669"/>
    <property type="project" value="TreeGrafter"/>
</dbReference>
<dbReference type="GO" id="GO:0005886">
    <property type="term" value="C:plasma membrane"/>
    <property type="evidence" value="ECO:0007669"/>
    <property type="project" value="TreeGrafter"/>
</dbReference>